<dbReference type="PROSITE" id="PS00687">
    <property type="entry name" value="ALDEHYDE_DEHYDR_GLU"/>
    <property type="match status" value="1"/>
</dbReference>
<dbReference type="InterPro" id="IPR016163">
    <property type="entry name" value="Ald_DH_C"/>
</dbReference>
<keyword evidence="1 3" id="KW-0560">Oxidoreductase</keyword>
<dbReference type="Gene3D" id="3.40.309.10">
    <property type="entry name" value="Aldehyde Dehydrogenase, Chain A, domain 2"/>
    <property type="match status" value="1"/>
</dbReference>
<evidence type="ECO:0000256" key="3">
    <source>
        <dbReference type="RuleBase" id="RU003345"/>
    </source>
</evidence>
<evidence type="ECO:0000256" key="2">
    <source>
        <dbReference type="PROSITE-ProRule" id="PRU10007"/>
    </source>
</evidence>
<evidence type="ECO:0000313" key="5">
    <source>
        <dbReference type="EMBL" id="MFB5191393.1"/>
    </source>
</evidence>
<name>A0ABV5AGM6_9BACL</name>
<organism evidence="5 6">
    <name type="scientific">Alicyclobacillus fastidiosus</name>
    <dbReference type="NCBI Taxonomy" id="392011"/>
    <lineage>
        <taxon>Bacteria</taxon>
        <taxon>Bacillati</taxon>
        <taxon>Bacillota</taxon>
        <taxon>Bacilli</taxon>
        <taxon>Bacillales</taxon>
        <taxon>Alicyclobacillaceae</taxon>
        <taxon>Alicyclobacillus</taxon>
    </lineage>
</organism>
<proteinExistence type="inferred from homology"/>
<dbReference type="InterPro" id="IPR016161">
    <property type="entry name" value="Ald_DH/histidinol_DH"/>
</dbReference>
<dbReference type="InterPro" id="IPR015590">
    <property type="entry name" value="Aldehyde_DH_dom"/>
</dbReference>
<evidence type="ECO:0000313" key="6">
    <source>
        <dbReference type="Proteomes" id="UP001579974"/>
    </source>
</evidence>
<reference evidence="5 6" key="1">
    <citation type="journal article" date="2024" name="Int. J. Mol. Sci.">
        <title>Exploration of Alicyclobacillus spp. Genome in Search of Antibiotic Resistance.</title>
        <authorList>
            <person name="Bucka-Kolendo J."/>
            <person name="Kiousi D.E."/>
            <person name="Dekowska A."/>
            <person name="Mikolajczuk-Szczyrba A."/>
            <person name="Karadedos D.M."/>
            <person name="Michael P."/>
            <person name="Galanis A."/>
            <person name="Sokolowska B."/>
        </authorList>
    </citation>
    <scope>NUCLEOTIDE SEQUENCE [LARGE SCALE GENOMIC DNA]</scope>
    <source>
        <strain evidence="5 6">KKP 3000</strain>
    </source>
</reference>
<gene>
    <name evidence="5" type="ORF">KKP3000_000166</name>
</gene>
<dbReference type="Proteomes" id="UP001579974">
    <property type="component" value="Unassembled WGS sequence"/>
</dbReference>
<evidence type="ECO:0000256" key="1">
    <source>
        <dbReference type="ARBA" id="ARBA00023002"/>
    </source>
</evidence>
<evidence type="ECO:0000259" key="4">
    <source>
        <dbReference type="Pfam" id="PF00171"/>
    </source>
</evidence>
<protein>
    <submittedName>
        <fullName evidence="5">Aldehyde dehydrogenase family protein</fullName>
    </submittedName>
</protein>
<dbReference type="RefSeq" id="WP_275472959.1">
    <property type="nucleotide sequence ID" value="NZ_CP162940.1"/>
</dbReference>
<accession>A0ABV5AGM6</accession>
<keyword evidence="6" id="KW-1185">Reference proteome</keyword>
<dbReference type="Pfam" id="PF00171">
    <property type="entry name" value="Aldedh"/>
    <property type="match status" value="1"/>
</dbReference>
<dbReference type="PANTHER" id="PTHR11699">
    <property type="entry name" value="ALDEHYDE DEHYDROGENASE-RELATED"/>
    <property type="match status" value="1"/>
</dbReference>
<sequence>MIDVVHEAMYIAGRMERMGNVIPIFNPAAISSQVGEIVTGGVEEANRAVESAQEAWPAWANTPVARRAGHLETIARYIVANESNLAELLVLENGKLRSEAIGELRGAVGVLRFYASLAEEFSRDIRKADARGTVTLSRQPTGVVSVIVPWNAPVQLGFLMIAPGIVAGNCLVVKPSNLAPLTLTRILVELAQQLPPGVLNIVPGGGTTVGAALVSHPKVRKISFTGSTAVGRTIMEQAARTLKNVSMELGGNDAAIILKDADLDDRLFHGLAQGVFTSAGQICYAVKRIYVHQDIYRTFLEGFRETAGQIRVGAGLDPTSTMGPVHNRDQLNQIQYLIEQAKSAGAVVEAVGDFVEGVDPEAGYFMLPHIVHDVEQSNPLVREEQFGPVVPIVPFATEDEAIQLANDTEFGLGNSIWTRDVERAHELAKRLQSGSVFLNVHRVGASAADMPFGGFKQSGIGRGHAVEGLHEHTELQAIIHRIDM</sequence>
<dbReference type="InterPro" id="IPR016162">
    <property type="entry name" value="Ald_DH_N"/>
</dbReference>
<feature type="active site" evidence="2">
    <location>
        <position position="248"/>
    </location>
</feature>
<dbReference type="Gene3D" id="3.40.605.10">
    <property type="entry name" value="Aldehyde Dehydrogenase, Chain A, domain 1"/>
    <property type="match status" value="1"/>
</dbReference>
<feature type="domain" description="Aldehyde dehydrogenase" evidence="4">
    <location>
        <begin position="20"/>
        <end position="477"/>
    </location>
</feature>
<dbReference type="SUPFAM" id="SSF53720">
    <property type="entry name" value="ALDH-like"/>
    <property type="match status" value="1"/>
</dbReference>
<comment type="caution">
    <text evidence="5">The sequence shown here is derived from an EMBL/GenBank/DDBJ whole genome shotgun (WGS) entry which is preliminary data.</text>
</comment>
<dbReference type="InterPro" id="IPR029510">
    <property type="entry name" value="Ald_DH_CS_GLU"/>
</dbReference>
<dbReference type="EMBL" id="JBDXSU010000011">
    <property type="protein sequence ID" value="MFB5191393.1"/>
    <property type="molecule type" value="Genomic_DNA"/>
</dbReference>
<comment type="similarity">
    <text evidence="3">Belongs to the aldehyde dehydrogenase family.</text>
</comment>